<dbReference type="PROSITE" id="PS51257">
    <property type="entry name" value="PROKAR_LIPOPROTEIN"/>
    <property type="match status" value="1"/>
</dbReference>
<gene>
    <name evidence="2" type="ORF">FM101_13705</name>
</gene>
<name>A0A1R4GU20_9MICC</name>
<dbReference type="AlphaFoldDB" id="A0A1R4GU20"/>
<keyword evidence="2" id="KW-0449">Lipoprotein</keyword>
<keyword evidence="1" id="KW-0732">Signal</keyword>
<dbReference type="EMBL" id="FUHW01000044">
    <property type="protein sequence ID" value="SJM71688.1"/>
    <property type="molecule type" value="Genomic_DNA"/>
</dbReference>
<sequence length="433" mass="48075">MSSTKRWRATGPALFTMCLGVALLTSCTAAEPTDPLADLSTETGELGLPLVPWEGGSEYWKQFEKADQAGWSDPSFFPIVAWYDSASDDSEILFDKKLGINTYVGMPDTLDSQLLDDHDMYWIGGALNKTFTSKTKSWVGHFLDDEVDGRFSPKEGKKHLAERKAEAPEGLFSYANFTYMVLENDLDASVSTSYINNFTDVVSVDKYWYTIPHCSAKPYRDVSAVPVTQEWCRSSSSYGKTMQALRQRDAADGELQPLWQFVENMTGADQETNFDQYVDADQLAGAVMASVINEARGIVYFNQSFAGPCKSSNVFRSAQVVPEFCGQKQVSSVQKVNGQIHSLAPVINTQSLEYSFGKGLSTMLKIHDGYAYLFAMTDGQSPAGERAFEWPEGISGTTAKVMFENRSVEFGANGRMTDDFASESNYHIYKVRI</sequence>
<dbReference type="RefSeq" id="WP_143269297.1">
    <property type="nucleotide sequence ID" value="NZ_FUHW01000044.1"/>
</dbReference>
<protein>
    <submittedName>
        <fullName evidence="2">Putative lipoprotein</fullName>
    </submittedName>
</protein>
<evidence type="ECO:0000313" key="3">
    <source>
        <dbReference type="Proteomes" id="UP000195913"/>
    </source>
</evidence>
<keyword evidence="3" id="KW-1185">Reference proteome</keyword>
<accession>A0A1R4GU20</accession>
<feature type="signal peptide" evidence="1">
    <location>
        <begin position="1"/>
        <end position="29"/>
    </location>
</feature>
<organism evidence="2 3">
    <name type="scientific">Arthrobacter rhombi</name>
    <dbReference type="NCBI Taxonomy" id="71253"/>
    <lineage>
        <taxon>Bacteria</taxon>
        <taxon>Bacillati</taxon>
        <taxon>Actinomycetota</taxon>
        <taxon>Actinomycetes</taxon>
        <taxon>Micrococcales</taxon>
        <taxon>Micrococcaceae</taxon>
        <taxon>Arthrobacter</taxon>
    </lineage>
</organism>
<feature type="chain" id="PRO_5013045791" evidence="1">
    <location>
        <begin position="30"/>
        <end position="433"/>
    </location>
</feature>
<dbReference type="Proteomes" id="UP000195913">
    <property type="component" value="Unassembled WGS sequence"/>
</dbReference>
<reference evidence="2 3" key="1">
    <citation type="submission" date="2017-02" db="EMBL/GenBank/DDBJ databases">
        <authorList>
            <person name="Peterson S.W."/>
        </authorList>
    </citation>
    <scope>NUCLEOTIDE SEQUENCE [LARGE SCALE GENOMIC DNA]</scope>
    <source>
        <strain evidence="2 3">B Ar 00.02</strain>
    </source>
</reference>
<proteinExistence type="predicted"/>
<evidence type="ECO:0000313" key="2">
    <source>
        <dbReference type="EMBL" id="SJM71688.1"/>
    </source>
</evidence>
<evidence type="ECO:0000256" key="1">
    <source>
        <dbReference type="SAM" id="SignalP"/>
    </source>
</evidence>